<protein>
    <submittedName>
        <fullName evidence="5">2-keto-3-deoxy-l-rhamnonate aldolase</fullName>
    </submittedName>
</protein>
<name>A0AAW0J504_QUESU</name>
<dbReference type="PANTHER" id="PTHR30502">
    <property type="entry name" value="2-KETO-3-DEOXY-L-RHAMNONATE ALDOLASE"/>
    <property type="match status" value="1"/>
</dbReference>
<accession>A0AAW0J504</accession>
<dbReference type="GO" id="GO:0016832">
    <property type="term" value="F:aldehyde-lyase activity"/>
    <property type="evidence" value="ECO:0007669"/>
    <property type="project" value="TreeGrafter"/>
</dbReference>
<dbReference type="InterPro" id="IPR005000">
    <property type="entry name" value="Aldolase/citrate-lyase_domain"/>
</dbReference>
<comment type="similarity">
    <text evidence="1">Belongs to the HpcH/HpaI aldolase family.</text>
</comment>
<evidence type="ECO:0000256" key="3">
    <source>
        <dbReference type="ARBA" id="ARBA00023239"/>
    </source>
</evidence>
<evidence type="ECO:0000313" key="5">
    <source>
        <dbReference type="EMBL" id="KAK7821611.1"/>
    </source>
</evidence>
<dbReference type="GO" id="GO:0046872">
    <property type="term" value="F:metal ion binding"/>
    <property type="evidence" value="ECO:0007669"/>
    <property type="project" value="UniProtKB-KW"/>
</dbReference>
<dbReference type="EMBL" id="PKMF04000697">
    <property type="protein sequence ID" value="KAK7821611.1"/>
    <property type="molecule type" value="Genomic_DNA"/>
</dbReference>
<dbReference type="InterPro" id="IPR015813">
    <property type="entry name" value="Pyrv/PenolPyrv_kinase-like_dom"/>
</dbReference>
<dbReference type="GO" id="GO:0005737">
    <property type="term" value="C:cytoplasm"/>
    <property type="evidence" value="ECO:0007669"/>
    <property type="project" value="TreeGrafter"/>
</dbReference>
<keyword evidence="3" id="KW-0456">Lyase</keyword>
<comment type="caution">
    <text evidence="5">The sequence shown here is derived from an EMBL/GenBank/DDBJ whole genome shotgun (WGS) entry which is preliminary data.</text>
</comment>
<dbReference type="SUPFAM" id="SSF51621">
    <property type="entry name" value="Phosphoenolpyruvate/pyruvate domain"/>
    <property type="match status" value="1"/>
</dbReference>
<evidence type="ECO:0000313" key="6">
    <source>
        <dbReference type="Proteomes" id="UP000237347"/>
    </source>
</evidence>
<dbReference type="Proteomes" id="UP000237347">
    <property type="component" value="Unassembled WGS sequence"/>
</dbReference>
<reference evidence="5 6" key="1">
    <citation type="journal article" date="2018" name="Sci. Data">
        <title>The draft genome sequence of cork oak.</title>
        <authorList>
            <person name="Ramos A.M."/>
            <person name="Usie A."/>
            <person name="Barbosa P."/>
            <person name="Barros P.M."/>
            <person name="Capote T."/>
            <person name="Chaves I."/>
            <person name="Simoes F."/>
            <person name="Abreu I."/>
            <person name="Carrasquinho I."/>
            <person name="Faro C."/>
            <person name="Guimaraes J.B."/>
            <person name="Mendonca D."/>
            <person name="Nobrega F."/>
            <person name="Rodrigues L."/>
            <person name="Saibo N.J.M."/>
            <person name="Varela M.C."/>
            <person name="Egas C."/>
            <person name="Matos J."/>
            <person name="Miguel C.M."/>
            <person name="Oliveira M.M."/>
            <person name="Ricardo C.P."/>
            <person name="Goncalves S."/>
        </authorList>
    </citation>
    <scope>NUCLEOTIDE SEQUENCE [LARGE SCALE GENOMIC DNA]</scope>
    <source>
        <strain evidence="6">cv. HL8</strain>
    </source>
</reference>
<evidence type="ECO:0000259" key="4">
    <source>
        <dbReference type="Pfam" id="PF03328"/>
    </source>
</evidence>
<sequence>MVASPKLFLVFKPWLPLKPQLSILRLLESFTAWAKKALDLGPQGIMFPVIDDPDLAKKSLPTTPLTTPHFSKQKVTHKTTMASSATPQTLKARLSKANEEPLYGLFLVSFSPTLAEIAGHAGYDFVVIDMEHGHGGISDALPCLQALAATQTPAILRIPESSAAWVKKALDLGPQGLMIPMIDDPELAKNAVSYCRYPPNGVRGAAFNVVRASKYGIDEEYIDKCEKELLIMCQVESKEAVKNVKDIAAVEGVDCVMIGPLDLSVSMGWLREPVNDKVKEVMRVTEKAVLDSENKPYLAGFAMPNDGPDELKRRGYHMVCGNVDVALFKSAAVEDVKKFKMN</sequence>
<evidence type="ECO:0000256" key="2">
    <source>
        <dbReference type="ARBA" id="ARBA00022723"/>
    </source>
</evidence>
<gene>
    <name evidence="5" type="primary">rhmA_1</name>
    <name evidence="5" type="ORF">CFP56_037554</name>
</gene>
<organism evidence="5 6">
    <name type="scientific">Quercus suber</name>
    <name type="common">Cork oak</name>
    <dbReference type="NCBI Taxonomy" id="58331"/>
    <lineage>
        <taxon>Eukaryota</taxon>
        <taxon>Viridiplantae</taxon>
        <taxon>Streptophyta</taxon>
        <taxon>Embryophyta</taxon>
        <taxon>Tracheophyta</taxon>
        <taxon>Spermatophyta</taxon>
        <taxon>Magnoliopsida</taxon>
        <taxon>eudicotyledons</taxon>
        <taxon>Gunneridae</taxon>
        <taxon>Pentapetalae</taxon>
        <taxon>rosids</taxon>
        <taxon>fabids</taxon>
        <taxon>Fagales</taxon>
        <taxon>Fagaceae</taxon>
        <taxon>Quercus</taxon>
    </lineage>
</organism>
<dbReference type="InterPro" id="IPR040442">
    <property type="entry name" value="Pyrv_kinase-like_dom_sf"/>
</dbReference>
<dbReference type="AlphaFoldDB" id="A0AAW0J504"/>
<feature type="domain" description="HpcH/HpaI aldolase/citrate lyase" evidence="4">
    <location>
        <begin position="103"/>
        <end position="329"/>
    </location>
</feature>
<dbReference type="Pfam" id="PF03328">
    <property type="entry name" value="HpcH_HpaI"/>
    <property type="match status" value="1"/>
</dbReference>
<dbReference type="Gene3D" id="3.20.20.60">
    <property type="entry name" value="Phosphoenolpyruvate-binding domains"/>
    <property type="match status" value="1"/>
</dbReference>
<keyword evidence="2" id="KW-0479">Metal-binding</keyword>
<proteinExistence type="inferred from homology"/>
<evidence type="ECO:0000256" key="1">
    <source>
        <dbReference type="ARBA" id="ARBA00005568"/>
    </source>
</evidence>
<dbReference type="PANTHER" id="PTHR30502:SF0">
    <property type="entry name" value="PHOSPHOENOLPYRUVATE CARBOXYLASE FAMILY PROTEIN"/>
    <property type="match status" value="1"/>
</dbReference>
<dbReference type="InterPro" id="IPR050251">
    <property type="entry name" value="HpcH-HpaI_aldolase"/>
</dbReference>
<keyword evidence="6" id="KW-1185">Reference proteome</keyword>